<sequence>MKAHPLAKIAQLPEKMRLKYFTEDQQICKAQINLTQKKNLLISILNQTNLISKHKVSDQSLSVKGKPKNNTRKRGSSTVMENTKFTQFDKKINMTTMKAIQSQMKKERWFGMVESDFKNKTHNDNNSLIIDDYNSNYQQSQYLNQTISRNTPSIMHYRLQNQRFSTLNPSSRATNRTLGNINNSVQKKLNEMNEGDDQFTKYMNYSTYRQIKTSTPGQRKKFQDIKESVSKLGQYDVDTSSQYIGFKSSPDVKLESNDRMSRLHSTKTQILSQARNEKPLNIRLKQLKSIAQCRDNFKDQKQKLKDQEELFLTDSKFYMRKCDHRNLLPSCKYCITSRLKEDYGYQTQYL</sequence>
<proteinExistence type="predicted"/>
<dbReference type="InParanoid" id="A0A078B1Z1"/>
<protein>
    <submittedName>
        <fullName evidence="2">Uncharacterized protein</fullName>
    </submittedName>
</protein>
<evidence type="ECO:0000256" key="1">
    <source>
        <dbReference type="SAM" id="MobiDB-lite"/>
    </source>
</evidence>
<evidence type="ECO:0000313" key="3">
    <source>
        <dbReference type="Proteomes" id="UP000039865"/>
    </source>
</evidence>
<dbReference type="EMBL" id="CCKQ01015545">
    <property type="protein sequence ID" value="CDW87363.1"/>
    <property type="molecule type" value="Genomic_DNA"/>
</dbReference>
<dbReference type="Proteomes" id="UP000039865">
    <property type="component" value="Unassembled WGS sequence"/>
</dbReference>
<keyword evidence="3" id="KW-1185">Reference proteome</keyword>
<name>A0A078B1Z1_STYLE</name>
<organism evidence="2 3">
    <name type="scientific">Stylonychia lemnae</name>
    <name type="common">Ciliate</name>
    <dbReference type="NCBI Taxonomy" id="5949"/>
    <lineage>
        <taxon>Eukaryota</taxon>
        <taxon>Sar</taxon>
        <taxon>Alveolata</taxon>
        <taxon>Ciliophora</taxon>
        <taxon>Intramacronucleata</taxon>
        <taxon>Spirotrichea</taxon>
        <taxon>Stichotrichia</taxon>
        <taxon>Sporadotrichida</taxon>
        <taxon>Oxytrichidae</taxon>
        <taxon>Stylonychinae</taxon>
        <taxon>Stylonychia</taxon>
    </lineage>
</organism>
<gene>
    <name evidence="2" type="primary">Contig4725.g5043</name>
    <name evidence="2" type="ORF">STYLEM_16466</name>
</gene>
<feature type="compositionally biased region" description="Basic residues" evidence="1">
    <location>
        <begin position="65"/>
        <end position="75"/>
    </location>
</feature>
<dbReference type="AlphaFoldDB" id="A0A078B1Z1"/>
<feature type="region of interest" description="Disordered" evidence="1">
    <location>
        <begin position="57"/>
        <end position="79"/>
    </location>
</feature>
<accession>A0A078B1Z1</accession>
<reference evidence="2 3" key="1">
    <citation type="submission" date="2014-06" db="EMBL/GenBank/DDBJ databases">
        <authorList>
            <person name="Swart Estienne"/>
        </authorList>
    </citation>
    <scope>NUCLEOTIDE SEQUENCE [LARGE SCALE GENOMIC DNA]</scope>
    <source>
        <strain evidence="2 3">130c</strain>
    </source>
</reference>
<evidence type="ECO:0000313" key="2">
    <source>
        <dbReference type="EMBL" id="CDW87363.1"/>
    </source>
</evidence>